<proteinExistence type="predicted"/>
<organism evidence="1">
    <name type="scientific">marine sediment metagenome</name>
    <dbReference type="NCBI Taxonomy" id="412755"/>
    <lineage>
        <taxon>unclassified sequences</taxon>
        <taxon>metagenomes</taxon>
        <taxon>ecological metagenomes</taxon>
    </lineage>
</organism>
<dbReference type="AlphaFoldDB" id="X0UR34"/>
<gene>
    <name evidence="1" type="ORF">S01H1_33082</name>
</gene>
<name>X0UR34_9ZZZZ</name>
<evidence type="ECO:0000313" key="1">
    <source>
        <dbReference type="EMBL" id="GAG08299.1"/>
    </source>
</evidence>
<protein>
    <submittedName>
        <fullName evidence="1">Uncharacterized protein</fullName>
    </submittedName>
</protein>
<accession>X0UR34</accession>
<sequence length="50" mass="5854">MKKEQFDKLVEEALANIPKKYKKYLDNLAVIVENKPSREIYKQTRANSGL</sequence>
<feature type="non-terminal residue" evidence="1">
    <location>
        <position position="50"/>
    </location>
</feature>
<comment type="caution">
    <text evidence="1">The sequence shown here is derived from an EMBL/GenBank/DDBJ whole genome shotgun (WGS) entry which is preliminary data.</text>
</comment>
<reference evidence="1" key="1">
    <citation type="journal article" date="2014" name="Front. Microbiol.">
        <title>High frequency of phylogenetically diverse reductive dehalogenase-homologous genes in deep subseafloor sedimentary metagenomes.</title>
        <authorList>
            <person name="Kawai M."/>
            <person name="Futagami T."/>
            <person name="Toyoda A."/>
            <person name="Takaki Y."/>
            <person name="Nishi S."/>
            <person name="Hori S."/>
            <person name="Arai W."/>
            <person name="Tsubouchi T."/>
            <person name="Morono Y."/>
            <person name="Uchiyama I."/>
            <person name="Ito T."/>
            <person name="Fujiyama A."/>
            <person name="Inagaki F."/>
            <person name="Takami H."/>
        </authorList>
    </citation>
    <scope>NUCLEOTIDE SEQUENCE</scope>
    <source>
        <strain evidence="1">Expedition CK06-06</strain>
    </source>
</reference>
<dbReference type="EMBL" id="BARS01020525">
    <property type="protein sequence ID" value="GAG08299.1"/>
    <property type="molecule type" value="Genomic_DNA"/>
</dbReference>
<dbReference type="InterPro" id="IPR038555">
    <property type="entry name" value="Zincin_1_sf"/>
</dbReference>
<dbReference type="SUPFAM" id="SSF55486">
    <property type="entry name" value="Metalloproteases ('zincins'), catalytic domain"/>
    <property type="match status" value="1"/>
</dbReference>
<dbReference type="Gene3D" id="3.30.2010.20">
    <property type="match status" value="1"/>
</dbReference>